<dbReference type="PATRIC" id="fig|1432052.4.peg.5370"/>
<dbReference type="GO" id="GO:0006508">
    <property type="term" value="P:proteolysis"/>
    <property type="evidence" value="ECO:0007669"/>
    <property type="project" value="InterPro"/>
</dbReference>
<dbReference type="Proteomes" id="UP000094067">
    <property type="component" value="Unassembled WGS sequence"/>
</dbReference>
<dbReference type="RefSeq" id="WP_050018728.1">
    <property type="nucleotide sequence ID" value="NZ_MCGH01000003.1"/>
</dbReference>
<dbReference type="Gene3D" id="2.60.410.10">
    <property type="entry name" value="D-Ala-D-Ala carboxypeptidase, C-terminal domain"/>
    <property type="match status" value="1"/>
</dbReference>
<protein>
    <submittedName>
        <fullName evidence="3">D-alanyl-D-alanine carboxypeptidase DacF</fullName>
        <ecNumber evidence="3">3.4.16.4</ecNumber>
    </submittedName>
</protein>
<dbReference type="PANTHER" id="PTHR21581:SF33">
    <property type="entry name" value="D-ALANYL-D-ALANINE CARBOXYPEPTIDASE DACB"/>
    <property type="match status" value="1"/>
</dbReference>
<dbReference type="EMBL" id="MCGH01000003">
    <property type="protein sequence ID" value="ODM04033.1"/>
    <property type="molecule type" value="Genomic_DNA"/>
</dbReference>
<comment type="caution">
    <text evidence="3">The sequence shown here is derived from an EMBL/GenBank/DDBJ whole genome shotgun (WGS) entry which is preliminary data.</text>
</comment>
<feature type="domain" description="Peptidase S11 D-Ala-D-Ala carboxypeptidase A C-terminal" evidence="2">
    <location>
        <begin position="353"/>
        <end position="441"/>
    </location>
</feature>
<dbReference type="PANTHER" id="PTHR21581">
    <property type="entry name" value="D-ALANYL-D-ALANINE CARBOXYPEPTIDASE"/>
    <property type="match status" value="1"/>
</dbReference>
<dbReference type="GO" id="GO:0009002">
    <property type="term" value="F:serine-type D-Ala-D-Ala carboxypeptidase activity"/>
    <property type="evidence" value="ECO:0007669"/>
    <property type="project" value="UniProtKB-EC"/>
</dbReference>
<gene>
    <name evidence="3" type="primary">dacF_2</name>
    <name evidence="3" type="ORF">BEI61_04836</name>
</gene>
<dbReference type="InterPro" id="IPR015956">
    <property type="entry name" value="Peniciliin-bd_prot_C_sf"/>
</dbReference>
<dbReference type="AlphaFoldDB" id="A0A1E3A5J6"/>
<dbReference type="InterPro" id="IPR001967">
    <property type="entry name" value="Peptidase_S11_N"/>
</dbReference>
<dbReference type="Pfam" id="PF07943">
    <property type="entry name" value="PBP5_C"/>
    <property type="match status" value="1"/>
</dbReference>
<evidence type="ECO:0000313" key="4">
    <source>
        <dbReference type="Proteomes" id="UP000094067"/>
    </source>
</evidence>
<dbReference type="Gene3D" id="3.40.710.10">
    <property type="entry name" value="DD-peptidase/beta-lactamase superfamily"/>
    <property type="match status" value="1"/>
</dbReference>
<sequence length="457" mass="50813">MQMKYFHSKSFRSKTIRPRFFFTKIYQAMFLSCVLILSPVVLFSVQTIEACAQENDKDGTTSELYALSAVLMDADNGRILLQKNGTEVLPMASTTKIMTCILALEQANPDDYVSVSSYAAGMPKVHLGVRKGDVFRLGDLLYSLMLESHNDSAAIIAEHVGNCLAGGGKRSADNSEEESKEAILRFAGLMNAKAEEIGCTDTFFVTPNGLDAILTYQDDSGNEVQRQHSTTASDLARIMSYCIMDSPKKEEFLTITRTPAYSFSDYKLGEDGQWAAGGRQFSCNNHNAFLNMMEGALSGKTGFTGKAGYCYVGALARDGKTFTIALLACGWPNHKSWKWHDAKLLYEYGLSNFEKRNIYEKTDLSPVPVEGGICEDTVLQVQEQDISLLLSEQDEVHMELEVPDSLTAPVEAGKTVGWETYYVNGEVYAQLPITTAEDVLELTYRYCLDRILELFWL</sequence>
<keyword evidence="3" id="KW-0378">Hydrolase</keyword>
<keyword evidence="3" id="KW-0645">Protease</keyword>
<evidence type="ECO:0000313" key="3">
    <source>
        <dbReference type="EMBL" id="ODM04033.1"/>
    </source>
</evidence>
<proteinExistence type="predicted"/>
<dbReference type="InterPro" id="IPR037167">
    <property type="entry name" value="Peptidase_S11_C_sf"/>
</dbReference>
<keyword evidence="3" id="KW-0121">Carboxypeptidase</keyword>
<dbReference type="Pfam" id="PF00768">
    <property type="entry name" value="Peptidase_S11"/>
    <property type="match status" value="1"/>
</dbReference>
<dbReference type="InterPro" id="IPR012338">
    <property type="entry name" value="Beta-lactam/transpept-like"/>
</dbReference>
<dbReference type="SMART" id="SM00936">
    <property type="entry name" value="PBP5_C"/>
    <property type="match status" value="1"/>
</dbReference>
<accession>A0A1E3A5J6</accession>
<dbReference type="SUPFAM" id="SSF56601">
    <property type="entry name" value="beta-lactamase/transpeptidase-like"/>
    <property type="match status" value="1"/>
</dbReference>
<name>A0A1E3A5J6_9FIRM</name>
<dbReference type="SUPFAM" id="SSF69189">
    <property type="entry name" value="Penicillin-binding protein associated domain"/>
    <property type="match status" value="1"/>
</dbReference>
<evidence type="ECO:0000256" key="1">
    <source>
        <dbReference type="ARBA" id="ARBA00003217"/>
    </source>
</evidence>
<evidence type="ECO:0000259" key="2">
    <source>
        <dbReference type="SMART" id="SM00936"/>
    </source>
</evidence>
<dbReference type="EC" id="3.4.16.4" evidence="3"/>
<comment type="function">
    <text evidence="1">Removes C-terminal D-alanyl residues from sugar-peptide cell wall precursors.</text>
</comment>
<reference evidence="3 4" key="1">
    <citation type="submission" date="2016-07" db="EMBL/GenBank/DDBJ databases">
        <title>Characterization of isolates of Eisenbergiella tayi derived from blood cultures, using whole genome sequencing.</title>
        <authorList>
            <person name="Burdz T."/>
            <person name="Wiebe D."/>
            <person name="Huynh C."/>
            <person name="Bernard K."/>
        </authorList>
    </citation>
    <scope>NUCLEOTIDE SEQUENCE [LARGE SCALE GENOMIC DNA]</scope>
    <source>
        <strain evidence="3 4">NML 110608</strain>
    </source>
</reference>
<dbReference type="InterPro" id="IPR012907">
    <property type="entry name" value="Peptidase_S11_C"/>
</dbReference>
<organism evidence="3 4">
    <name type="scientific">Eisenbergiella tayi</name>
    <dbReference type="NCBI Taxonomy" id="1432052"/>
    <lineage>
        <taxon>Bacteria</taxon>
        <taxon>Bacillati</taxon>
        <taxon>Bacillota</taxon>
        <taxon>Clostridia</taxon>
        <taxon>Lachnospirales</taxon>
        <taxon>Lachnospiraceae</taxon>
        <taxon>Eisenbergiella</taxon>
    </lineage>
</organism>